<dbReference type="Gene3D" id="3.40.140.10">
    <property type="entry name" value="Cytidine Deaminase, domain 2"/>
    <property type="match status" value="1"/>
</dbReference>
<keyword evidence="4" id="KW-0862">Zinc</keyword>
<evidence type="ECO:0000256" key="5">
    <source>
        <dbReference type="ARBA" id="ARBA00023049"/>
    </source>
</evidence>
<dbReference type="PROSITE" id="PS50249">
    <property type="entry name" value="MPN"/>
    <property type="match status" value="1"/>
</dbReference>
<dbReference type="Pfam" id="PF04002">
    <property type="entry name" value="RadC"/>
    <property type="match status" value="1"/>
</dbReference>
<dbReference type="PANTHER" id="PTHR30471:SF3">
    <property type="entry name" value="UPF0758 PROTEIN YEES-RELATED"/>
    <property type="match status" value="1"/>
</dbReference>
<evidence type="ECO:0000313" key="7">
    <source>
        <dbReference type="EMBL" id="SDL27529.1"/>
    </source>
</evidence>
<keyword evidence="2" id="KW-0479">Metal-binding</keyword>
<reference evidence="8" key="1">
    <citation type="submission" date="2016-10" db="EMBL/GenBank/DDBJ databases">
        <authorList>
            <person name="Varghese N."/>
            <person name="Submissions S."/>
        </authorList>
    </citation>
    <scope>NUCLEOTIDE SEQUENCE [LARGE SCALE GENOMIC DNA]</scope>
    <source>
        <strain evidence="8">DSM 19110</strain>
    </source>
</reference>
<dbReference type="InterPro" id="IPR025657">
    <property type="entry name" value="RadC_JAB"/>
</dbReference>
<dbReference type="InterPro" id="IPR037518">
    <property type="entry name" value="MPN"/>
</dbReference>
<dbReference type="InterPro" id="IPR001405">
    <property type="entry name" value="UPF0758"/>
</dbReference>
<evidence type="ECO:0000313" key="8">
    <source>
        <dbReference type="Proteomes" id="UP000183200"/>
    </source>
</evidence>
<evidence type="ECO:0000259" key="6">
    <source>
        <dbReference type="PROSITE" id="PS50249"/>
    </source>
</evidence>
<dbReference type="EMBL" id="FNGY01000001">
    <property type="protein sequence ID" value="SDL27529.1"/>
    <property type="molecule type" value="Genomic_DNA"/>
</dbReference>
<organism evidence="7 8">
    <name type="scientific">Pedobacter steynii</name>
    <dbReference type="NCBI Taxonomy" id="430522"/>
    <lineage>
        <taxon>Bacteria</taxon>
        <taxon>Pseudomonadati</taxon>
        <taxon>Bacteroidota</taxon>
        <taxon>Sphingobacteriia</taxon>
        <taxon>Sphingobacteriales</taxon>
        <taxon>Sphingobacteriaceae</taxon>
        <taxon>Pedobacter</taxon>
    </lineage>
</organism>
<keyword evidence="1" id="KW-0645">Protease</keyword>
<evidence type="ECO:0000256" key="4">
    <source>
        <dbReference type="ARBA" id="ARBA00022833"/>
    </source>
</evidence>
<dbReference type="GO" id="GO:0008237">
    <property type="term" value="F:metallopeptidase activity"/>
    <property type="evidence" value="ECO:0007669"/>
    <property type="project" value="UniProtKB-KW"/>
</dbReference>
<gene>
    <name evidence="7" type="ORF">SAMN05421820_10127</name>
</gene>
<feature type="domain" description="MPN" evidence="6">
    <location>
        <begin position="1"/>
        <end position="98"/>
    </location>
</feature>
<dbReference type="GO" id="GO:0046872">
    <property type="term" value="F:metal ion binding"/>
    <property type="evidence" value="ECO:0007669"/>
    <property type="project" value="UniProtKB-KW"/>
</dbReference>
<evidence type="ECO:0000256" key="2">
    <source>
        <dbReference type="ARBA" id="ARBA00022723"/>
    </source>
</evidence>
<dbReference type="InterPro" id="IPR020891">
    <property type="entry name" value="UPF0758_CS"/>
</dbReference>
<evidence type="ECO:0000256" key="3">
    <source>
        <dbReference type="ARBA" id="ARBA00022801"/>
    </source>
</evidence>
<accession>A0A1G9IQG4</accession>
<dbReference type="GO" id="GO:0006508">
    <property type="term" value="P:proteolysis"/>
    <property type="evidence" value="ECO:0007669"/>
    <property type="project" value="UniProtKB-KW"/>
</dbReference>
<keyword evidence="5" id="KW-0482">Metalloprotease</keyword>
<evidence type="ECO:0000256" key="1">
    <source>
        <dbReference type="ARBA" id="ARBA00022670"/>
    </source>
</evidence>
<dbReference type="PROSITE" id="PS01302">
    <property type="entry name" value="UPF0758"/>
    <property type="match status" value="1"/>
</dbReference>
<keyword evidence="8" id="KW-1185">Reference proteome</keyword>
<name>A0A1G9IQG4_9SPHI</name>
<dbReference type="Proteomes" id="UP000183200">
    <property type="component" value="Unassembled WGS sequence"/>
</dbReference>
<keyword evidence="3" id="KW-0378">Hydrolase</keyword>
<dbReference type="PANTHER" id="PTHR30471">
    <property type="entry name" value="DNA REPAIR PROTEIN RADC"/>
    <property type="match status" value="1"/>
</dbReference>
<protein>
    <submittedName>
        <fullName evidence="7">DNA repair protein RadC</fullName>
    </submittedName>
</protein>
<sequence length="98" mass="10815">MCTNCSFKIGTRIEEFKMMEFSGVLADPKVVFAIVLRGAANGILLAHNHPSGSLKPGQDDLRITESLKRSAWLLGLKIVDHLIISPEGYYSFSAHQLL</sequence>
<dbReference type="AlphaFoldDB" id="A0A1G9IQG4"/>
<proteinExistence type="predicted"/>